<dbReference type="EMBL" id="KN838560">
    <property type="protein sequence ID" value="KIK05383.1"/>
    <property type="molecule type" value="Genomic_DNA"/>
</dbReference>
<sequence length="51" mass="5866">MEKRLWSISLENASKVWISSRGSAMCGFELGVMGKWRRKLNEHRKTGASRV</sequence>
<reference evidence="1 2" key="1">
    <citation type="submission" date="2014-04" db="EMBL/GenBank/DDBJ databases">
        <authorList>
            <consortium name="DOE Joint Genome Institute"/>
            <person name="Kuo A."/>
            <person name="Kohler A."/>
            <person name="Nagy L.G."/>
            <person name="Floudas D."/>
            <person name="Copeland A."/>
            <person name="Barry K.W."/>
            <person name="Cichocki N."/>
            <person name="Veneault-Fourrey C."/>
            <person name="LaButti K."/>
            <person name="Lindquist E.A."/>
            <person name="Lipzen A."/>
            <person name="Lundell T."/>
            <person name="Morin E."/>
            <person name="Murat C."/>
            <person name="Sun H."/>
            <person name="Tunlid A."/>
            <person name="Henrissat B."/>
            <person name="Grigoriev I.V."/>
            <person name="Hibbett D.S."/>
            <person name="Martin F."/>
            <person name="Nordberg H.P."/>
            <person name="Cantor M.N."/>
            <person name="Hua S.X."/>
        </authorList>
    </citation>
    <scope>NUCLEOTIDE SEQUENCE [LARGE SCALE GENOMIC DNA]</scope>
    <source>
        <strain evidence="1 2">LaAM-08-1</strain>
    </source>
</reference>
<accession>A0A0C9YBA1</accession>
<evidence type="ECO:0000313" key="1">
    <source>
        <dbReference type="EMBL" id="KIK05383.1"/>
    </source>
</evidence>
<proteinExistence type="predicted"/>
<organism evidence="1 2">
    <name type="scientific">Laccaria amethystina LaAM-08-1</name>
    <dbReference type="NCBI Taxonomy" id="1095629"/>
    <lineage>
        <taxon>Eukaryota</taxon>
        <taxon>Fungi</taxon>
        <taxon>Dikarya</taxon>
        <taxon>Basidiomycota</taxon>
        <taxon>Agaricomycotina</taxon>
        <taxon>Agaricomycetes</taxon>
        <taxon>Agaricomycetidae</taxon>
        <taxon>Agaricales</taxon>
        <taxon>Agaricineae</taxon>
        <taxon>Hydnangiaceae</taxon>
        <taxon>Laccaria</taxon>
    </lineage>
</organism>
<dbReference type="AlphaFoldDB" id="A0A0C9YBA1"/>
<name>A0A0C9YBA1_9AGAR</name>
<protein>
    <submittedName>
        <fullName evidence="1">Uncharacterized protein</fullName>
    </submittedName>
</protein>
<dbReference type="HOGENOM" id="CLU_3106732_0_0_1"/>
<dbReference type="Proteomes" id="UP000054477">
    <property type="component" value="Unassembled WGS sequence"/>
</dbReference>
<keyword evidence="2" id="KW-1185">Reference proteome</keyword>
<reference evidence="2" key="2">
    <citation type="submission" date="2015-01" db="EMBL/GenBank/DDBJ databases">
        <title>Evolutionary Origins and Diversification of the Mycorrhizal Mutualists.</title>
        <authorList>
            <consortium name="DOE Joint Genome Institute"/>
            <consortium name="Mycorrhizal Genomics Consortium"/>
            <person name="Kohler A."/>
            <person name="Kuo A."/>
            <person name="Nagy L.G."/>
            <person name="Floudas D."/>
            <person name="Copeland A."/>
            <person name="Barry K.W."/>
            <person name="Cichocki N."/>
            <person name="Veneault-Fourrey C."/>
            <person name="LaButti K."/>
            <person name="Lindquist E.A."/>
            <person name="Lipzen A."/>
            <person name="Lundell T."/>
            <person name="Morin E."/>
            <person name="Murat C."/>
            <person name="Riley R."/>
            <person name="Ohm R."/>
            <person name="Sun H."/>
            <person name="Tunlid A."/>
            <person name="Henrissat B."/>
            <person name="Grigoriev I.V."/>
            <person name="Hibbett D.S."/>
            <person name="Martin F."/>
        </authorList>
    </citation>
    <scope>NUCLEOTIDE SEQUENCE [LARGE SCALE GENOMIC DNA]</scope>
    <source>
        <strain evidence="2">LaAM-08-1</strain>
    </source>
</reference>
<evidence type="ECO:0000313" key="2">
    <source>
        <dbReference type="Proteomes" id="UP000054477"/>
    </source>
</evidence>
<gene>
    <name evidence="1" type="ORF">K443DRAFT_675178</name>
</gene>